<accession>A0A9D1L3W2</accession>
<reference evidence="2" key="2">
    <citation type="journal article" date="2021" name="PeerJ">
        <title>Extensive microbial diversity within the chicken gut microbiome revealed by metagenomics and culture.</title>
        <authorList>
            <person name="Gilroy R."/>
            <person name="Ravi A."/>
            <person name="Getino M."/>
            <person name="Pursley I."/>
            <person name="Horton D.L."/>
            <person name="Alikhan N.F."/>
            <person name="Baker D."/>
            <person name="Gharbi K."/>
            <person name="Hall N."/>
            <person name="Watson M."/>
            <person name="Adriaenssens E.M."/>
            <person name="Foster-Nyarko E."/>
            <person name="Jarju S."/>
            <person name="Secka A."/>
            <person name="Antonio M."/>
            <person name="Oren A."/>
            <person name="Chaudhuri R.R."/>
            <person name="La Ragione R."/>
            <person name="Hildebrand F."/>
            <person name="Pallen M.J."/>
        </authorList>
    </citation>
    <scope>NUCLEOTIDE SEQUENCE</scope>
    <source>
        <strain evidence="2">CHK197-8231</strain>
    </source>
</reference>
<evidence type="ECO:0000256" key="1">
    <source>
        <dbReference type="SAM" id="Phobius"/>
    </source>
</evidence>
<organism evidence="2 3">
    <name type="scientific">Candidatus Fimihabitans intestinipullorum</name>
    <dbReference type="NCBI Taxonomy" id="2840820"/>
    <lineage>
        <taxon>Bacteria</taxon>
        <taxon>Bacillati</taxon>
        <taxon>Mycoplasmatota</taxon>
        <taxon>Mycoplasmatota incertae sedis</taxon>
        <taxon>Candidatus Fimihabitans</taxon>
    </lineage>
</organism>
<sequence length="111" mass="13039">MRKKRLNQLKKQATLCYTIGIILMVWMIVLSVVVYRETNATWVKDMEYSSYEREILALVEKQSNLENCDYYVKTKNYDGTYTVAVTKSNEVAIMCYYVVNPTSKTIAYYDN</sequence>
<dbReference type="Proteomes" id="UP000824087">
    <property type="component" value="Unassembled WGS sequence"/>
</dbReference>
<evidence type="ECO:0000313" key="3">
    <source>
        <dbReference type="Proteomes" id="UP000824087"/>
    </source>
</evidence>
<keyword evidence="1" id="KW-0472">Membrane</keyword>
<name>A0A9D1L3W2_9BACT</name>
<keyword evidence="1" id="KW-0812">Transmembrane</keyword>
<dbReference type="EMBL" id="DVML01000035">
    <property type="protein sequence ID" value="HIU23165.1"/>
    <property type="molecule type" value="Genomic_DNA"/>
</dbReference>
<feature type="transmembrane region" description="Helical" evidence="1">
    <location>
        <begin position="12"/>
        <end position="35"/>
    </location>
</feature>
<proteinExistence type="predicted"/>
<gene>
    <name evidence="2" type="ORF">IAD49_06235</name>
</gene>
<comment type="caution">
    <text evidence="2">The sequence shown here is derived from an EMBL/GenBank/DDBJ whole genome shotgun (WGS) entry which is preliminary data.</text>
</comment>
<keyword evidence="1" id="KW-1133">Transmembrane helix</keyword>
<reference evidence="2" key="1">
    <citation type="submission" date="2020-10" db="EMBL/GenBank/DDBJ databases">
        <authorList>
            <person name="Gilroy R."/>
        </authorList>
    </citation>
    <scope>NUCLEOTIDE SEQUENCE</scope>
    <source>
        <strain evidence="2">CHK197-8231</strain>
    </source>
</reference>
<protein>
    <submittedName>
        <fullName evidence="2">Uncharacterized protein</fullName>
    </submittedName>
</protein>
<evidence type="ECO:0000313" key="2">
    <source>
        <dbReference type="EMBL" id="HIU23165.1"/>
    </source>
</evidence>
<dbReference type="AlphaFoldDB" id="A0A9D1L3W2"/>